<keyword evidence="6" id="KW-0175">Coiled coil</keyword>
<dbReference type="InterPro" id="IPR000994">
    <property type="entry name" value="Pept_M24"/>
</dbReference>
<comment type="function">
    <text evidence="10">Component of the FACT complex, a general chromatin factor that acts to reorganize nucleosomes. The FACT complex is involved in multiple processes that require DNA as a template such as mRNA elongation, DNA replication and DNA repair. During transcription elongation the FACT complex acts as a histone chaperone that both destabilizes and restores nucleosomal structure. It facilitates the passage of RNA polymerase II and transcription by promoting the dissociation of one histone H2A-H2B dimer from the nucleosome, then subsequently promotes the reestablishment of the nucleosome following the passage of RNA polymerase II.</text>
</comment>
<dbReference type="InterPro" id="IPR056595">
    <property type="entry name" value="Fact-SPT16_PH"/>
</dbReference>
<evidence type="ECO:0000313" key="15">
    <source>
        <dbReference type="EnsemblMetazoa" id="XP_020911009.1"/>
    </source>
</evidence>
<reference evidence="15" key="1">
    <citation type="submission" date="2022-11" db="UniProtKB">
        <authorList>
            <consortium name="EnsemblMetazoa"/>
        </authorList>
    </citation>
    <scope>IDENTIFICATION</scope>
</reference>
<comment type="subunit">
    <text evidence="10">Component of the FACT complex.</text>
</comment>
<dbReference type="Pfam" id="PF08644">
    <property type="entry name" value="SPT16"/>
    <property type="match status" value="1"/>
</dbReference>
<dbReference type="FunFam" id="2.30.29.150:FF:000003">
    <property type="entry name" value="FACT complex subunit SPT16"/>
    <property type="match status" value="1"/>
</dbReference>
<dbReference type="Pfam" id="PF08512">
    <property type="entry name" value="Rttp106-like_middle"/>
    <property type="match status" value="1"/>
</dbReference>
<evidence type="ECO:0000256" key="10">
    <source>
        <dbReference type="RuleBase" id="RU367052"/>
    </source>
</evidence>
<dbReference type="PANTHER" id="PTHR13980:SF15">
    <property type="entry name" value="FACT COMPLEX SUBUNIT SPT16"/>
    <property type="match status" value="1"/>
</dbReference>
<dbReference type="PANTHER" id="PTHR13980">
    <property type="entry name" value="CDC68 RELATED"/>
    <property type="match status" value="1"/>
</dbReference>
<evidence type="ECO:0000256" key="2">
    <source>
        <dbReference type="ARBA" id="ARBA00022454"/>
    </source>
</evidence>
<dbReference type="FunFam" id="2.30.29.210:FF:000001">
    <property type="entry name" value="FACT complex subunit spt16"/>
    <property type="match status" value="1"/>
</dbReference>
<dbReference type="Gene3D" id="2.30.29.30">
    <property type="entry name" value="Pleckstrin-homology domain (PH domain)/Phosphotyrosine-binding domain (PTB)"/>
    <property type="match status" value="1"/>
</dbReference>
<evidence type="ECO:0000256" key="8">
    <source>
        <dbReference type="ARBA" id="ARBA00023204"/>
    </source>
</evidence>
<feature type="domain" description="FACT complex subunit SPT16 middle" evidence="13">
    <location>
        <begin position="541"/>
        <end position="701"/>
    </location>
</feature>
<feature type="compositionally biased region" description="Basic residues" evidence="11">
    <location>
        <begin position="1021"/>
        <end position="1044"/>
    </location>
</feature>
<keyword evidence="5 10" id="KW-0805">Transcription regulation</keyword>
<comment type="subcellular location">
    <subcellularLocation>
        <location evidence="10">Nucleus</location>
    </subcellularLocation>
    <subcellularLocation>
        <location evidence="10">Chromosome</location>
    </subcellularLocation>
</comment>
<dbReference type="SMART" id="SM01285">
    <property type="entry name" value="FACT-Spt16_Nlob"/>
    <property type="match status" value="1"/>
</dbReference>
<dbReference type="InterPro" id="IPR040258">
    <property type="entry name" value="Spt16"/>
</dbReference>
<dbReference type="RefSeq" id="XP_020911010.1">
    <property type="nucleotide sequence ID" value="XM_021055351.2"/>
</dbReference>
<dbReference type="Pfam" id="PF00557">
    <property type="entry name" value="Peptidase_M24"/>
    <property type="match status" value="1"/>
</dbReference>
<dbReference type="GeneID" id="110248793"/>
<dbReference type="SMART" id="SM01286">
    <property type="entry name" value="SPT16"/>
    <property type="match status" value="1"/>
</dbReference>
<dbReference type="InterPro" id="IPR033825">
    <property type="entry name" value="Spt16_M24"/>
</dbReference>
<dbReference type="FunFam" id="3.90.230.10:FF:000005">
    <property type="entry name" value="FACT complex subunit spt16"/>
    <property type="match status" value="1"/>
</dbReference>
<evidence type="ECO:0000256" key="6">
    <source>
        <dbReference type="ARBA" id="ARBA00023054"/>
    </source>
</evidence>
<evidence type="ECO:0000256" key="7">
    <source>
        <dbReference type="ARBA" id="ARBA00023163"/>
    </source>
</evidence>
<dbReference type="EnsemblMetazoa" id="XM_021055350.2">
    <property type="protein sequence ID" value="XP_020911009.1"/>
    <property type="gene ID" value="LOC110248793"/>
</dbReference>
<dbReference type="InterPro" id="IPR048969">
    <property type="entry name" value="FACT_SPT16_C"/>
</dbReference>
<evidence type="ECO:0000259" key="13">
    <source>
        <dbReference type="SMART" id="SM01286"/>
    </source>
</evidence>
<proteinExistence type="inferred from homology"/>
<evidence type="ECO:0000259" key="12">
    <source>
        <dbReference type="SMART" id="SM01285"/>
    </source>
</evidence>
<dbReference type="GO" id="GO:0035101">
    <property type="term" value="C:FACT complex"/>
    <property type="evidence" value="ECO:0007669"/>
    <property type="project" value="UniProtKB-UniRule"/>
</dbReference>
<dbReference type="GO" id="GO:0031491">
    <property type="term" value="F:nucleosome binding"/>
    <property type="evidence" value="ECO:0007669"/>
    <property type="project" value="TreeGrafter"/>
</dbReference>
<evidence type="ECO:0000313" key="16">
    <source>
        <dbReference type="Proteomes" id="UP000887567"/>
    </source>
</evidence>
<keyword evidence="2 10" id="KW-0158">Chromosome</keyword>
<dbReference type="RefSeq" id="XP_020911009.1">
    <property type="nucleotide sequence ID" value="XM_021055350.2"/>
</dbReference>
<dbReference type="InterPro" id="IPR011993">
    <property type="entry name" value="PH-like_dom_sf"/>
</dbReference>
<evidence type="ECO:0000256" key="3">
    <source>
        <dbReference type="ARBA" id="ARBA00022705"/>
    </source>
</evidence>
<keyword evidence="4 10" id="KW-0227">DNA damage</keyword>
<keyword evidence="3 10" id="KW-0235">DNA replication</keyword>
<dbReference type="Proteomes" id="UP000887567">
    <property type="component" value="Unplaced"/>
</dbReference>
<sequence length="1044" mass="118359">MSGTKISLDKEAFFRRIKRLYSSWKTENVKQENGTHFPHVGAIVIAVGQDEDVIYSKSTAIQQWLFGYELADTVTVLCGSTMHFLASKKKIDFLKALQDAQKKHEGTPLIELHLRNKADQDKANFDTLLEAIKKEGEGKAVGVFIKDNFQGQFMEGWKEAFDAESFEKVDISNGMAYVMAVREDIELVNVKKAAQVSSDIFNKYFKNQIMEIVDEEKKVKHSKLADNIEGALESKKYLQPGMDPEQVEMCYSPIIQSGGKFTLKFSTVSNDDKMNYGVIICSLGVRYKFYCSNIVRTMMVEPTEEMQENYTFLLAILDLLIDKLRHGIKLCDVYKAAMDHITQNKPQLQNNFVKNVGFAMGIEFREGSLLITSKNSQTAKKGMVFNISAGFSGLVNDKAKDEQNKSYALFVGDTVLINEDSAATILTPAKKKISSIGIFLKDEDDEDDDKQENGEGEDTLLIAGEGKGTVLESRTRTELTAEDKRRAHQQELSEQLHEEARRRLLEAKGEISKPTKVKPSNVAYKTSAAIPKENDVRELKLFVDKKSEAIILPLFGIPTPFHISTIKNISSSDEGGYTYLRINLYCPGSSVGRPEGNLFPQPEATFVKEVTFRSSNSKAPGSAQVPAQNLNTAFRLIKEVQKKFKTREAEEREKQGVVQQGDLILNHTKGNPKLKDLYIRPSLTSRRSPGMLEAHSNGFRFSTFRGERVDILYGNVKHSYFQPCDGEMIILIHFHLKHPIIIGKKKYRDIQFYTEVGEITTDLGKHQHMHDRDDLQAEQAEREMRQRLKAVFKNFIDKVEGLTHGQVEFDVPFRELGFSGVPFRSTVLLQPTTHCLVNLTEQPVFIITLDEVELVHFERVQFHLKNFDMVFIFKDYKRKVEHINAIPMTSLDSVKEWLNSCDIKYTEGIQSLNWSKIMKTINDNPEEFLENGGWSFLDPQSDNEAGSSEDETASEYAPTESEDEVSEEEDFSSETVTSEDGSDFEEELGSEEESGKDWSDLEAEAAEADREKIDYNDAPPKAKKRKKTSSPHKSSSSKKKQKRR</sequence>
<feature type="compositionally biased region" description="Acidic residues" evidence="11">
    <location>
        <begin position="960"/>
        <end position="972"/>
    </location>
</feature>
<keyword evidence="7 10" id="KW-0804">Transcription</keyword>
<keyword evidence="8 10" id="KW-0234">DNA repair</keyword>
<dbReference type="SUPFAM" id="SSF55920">
    <property type="entry name" value="Creatinase/aminopeptidase"/>
    <property type="match status" value="1"/>
</dbReference>
<evidence type="ECO:0000256" key="1">
    <source>
        <dbReference type="ARBA" id="ARBA00010779"/>
    </source>
</evidence>
<dbReference type="Gene3D" id="2.30.29.210">
    <property type="entry name" value="FACT complex subunit Spt16p/Cdc68p"/>
    <property type="match status" value="1"/>
</dbReference>
<keyword evidence="9 10" id="KW-0539">Nucleus</keyword>
<dbReference type="GO" id="GO:0006260">
    <property type="term" value="P:DNA replication"/>
    <property type="evidence" value="ECO:0007669"/>
    <property type="project" value="UniProtKB-KW"/>
</dbReference>
<keyword evidence="16" id="KW-1185">Reference proteome</keyword>
<dbReference type="Pfam" id="PF14826">
    <property type="entry name" value="FACT-Spt16_Nlob"/>
    <property type="match status" value="1"/>
</dbReference>
<comment type="similarity">
    <text evidence="1 10">Belongs to the peptidase M24 family. SPT16 subfamily.</text>
</comment>
<dbReference type="AlphaFoldDB" id="A0A913XVN0"/>
<dbReference type="Gene3D" id="2.30.29.150">
    <property type="match status" value="1"/>
</dbReference>
<feature type="domain" description="Histone chaperone RTT106/FACT complex subunit SPT16-like middle" evidence="14">
    <location>
        <begin position="818"/>
        <end position="908"/>
    </location>
</feature>
<dbReference type="InterPro" id="IPR013719">
    <property type="entry name" value="RTT106/SPT16-like_middle_dom"/>
</dbReference>
<evidence type="ECO:0000256" key="4">
    <source>
        <dbReference type="ARBA" id="ARBA00022763"/>
    </source>
</evidence>
<dbReference type="OrthoDB" id="10251642at2759"/>
<dbReference type="InterPro" id="IPR013953">
    <property type="entry name" value="FACT_SPT16_M"/>
</dbReference>
<dbReference type="EnsemblMetazoa" id="XM_021055351.2">
    <property type="protein sequence ID" value="XP_020911010.1"/>
    <property type="gene ID" value="LOC110248793"/>
</dbReference>
<feature type="region of interest" description="Disordered" evidence="11">
    <location>
        <begin position="930"/>
        <end position="1044"/>
    </location>
</feature>
<protein>
    <recommendedName>
        <fullName evidence="10">FACT complex subunit</fullName>
    </recommendedName>
</protein>
<evidence type="ECO:0000256" key="9">
    <source>
        <dbReference type="ARBA" id="ARBA00023242"/>
    </source>
</evidence>
<dbReference type="InterPro" id="IPR029148">
    <property type="entry name" value="FACT-SPT16_Nlobe"/>
</dbReference>
<dbReference type="CDD" id="cd01091">
    <property type="entry name" value="CDC68-like"/>
    <property type="match status" value="1"/>
</dbReference>
<dbReference type="InterPro" id="IPR029149">
    <property type="entry name" value="Creatin/AminoP/Spt16_N"/>
</dbReference>
<dbReference type="GO" id="GO:0006368">
    <property type="term" value="P:transcription elongation by RNA polymerase II"/>
    <property type="evidence" value="ECO:0007669"/>
    <property type="project" value="TreeGrafter"/>
</dbReference>
<evidence type="ECO:0000256" key="11">
    <source>
        <dbReference type="SAM" id="MobiDB-lite"/>
    </source>
</evidence>
<accession>A0A913XVN0</accession>
<dbReference type="SMART" id="SM01287">
    <property type="entry name" value="Rtt106"/>
    <property type="match status" value="1"/>
</dbReference>
<dbReference type="GO" id="GO:0006281">
    <property type="term" value="P:DNA repair"/>
    <property type="evidence" value="ECO:0007669"/>
    <property type="project" value="UniProtKB-UniRule"/>
</dbReference>
<dbReference type="OMA" id="YHINTIP"/>
<dbReference type="InterPro" id="IPR036005">
    <property type="entry name" value="Creatinase/aminopeptidase-like"/>
</dbReference>
<name>A0A913XVN0_EXADI</name>
<feature type="compositionally biased region" description="Acidic residues" evidence="11">
    <location>
        <begin position="980"/>
        <end position="992"/>
    </location>
</feature>
<dbReference type="GO" id="GO:0032786">
    <property type="term" value="P:positive regulation of DNA-templated transcription, elongation"/>
    <property type="evidence" value="ECO:0007669"/>
    <property type="project" value="UniProtKB-ARBA"/>
</dbReference>
<feature type="domain" description="FACT complex subunit SPT16 N-terminal lobe" evidence="12">
    <location>
        <begin position="8"/>
        <end position="175"/>
    </location>
</feature>
<dbReference type="Gene3D" id="3.90.230.10">
    <property type="entry name" value="Creatinase/methionine aminopeptidase superfamily"/>
    <property type="match status" value="1"/>
</dbReference>
<dbReference type="FunFam" id="3.40.350.10:FF:000005">
    <property type="entry name" value="SPT16 homolog, facilitates chromatin-remodeling subunit"/>
    <property type="match status" value="1"/>
</dbReference>
<evidence type="ECO:0000256" key="5">
    <source>
        <dbReference type="ARBA" id="ARBA00023015"/>
    </source>
</evidence>
<dbReference type="KEGG" id="epa:110248793"/>
<dbReference type="FunFam" id="2.30.29.30:FF:000017">
    <property type="entry name" value="FACT complex subunit SPT16"/>
    <property type="match status" value="1"/>
</dbReference>
<dbReference type="Gene3D" id="3.40.350.10">
    <property type="entry name" value="Creatinase/prolidase N-terminal domain"/>
    <property type="match status" value="1"/>
</dbReference>
<dbReference type="Pfam" id="PF21091">
    <property type="entry name" value="SPT16_C"/>
    <property type="match status" value="1"/>
</dbReference>
<evidence type="ECO:0000259" key="14">
    <source>
        <dbReference type="SMART" id="SM01287"/>
    </source>
</evidence>
<organism evidence="15 16">
    <name type="scientific">Exaiptasia diaphana</name>
    <name type="common">Tropical sea anemone</name>
    <name type="synonym">Aiptasia pulchella</name>
    <dbReference type="NCBI Taxonomy" id="2652724"/>
    <lineage>
        <taxon>Eukaryota</taxon>
        <taxon>Metazoa</taxon>
        <taxon>Cnidaria</taxon>
        <taxon>Anthozoa</taxon>
        <taxon>Hexacorallia</taxon>
        <taxon>Actiniaria</taxon>
        <taxon>Aiptasiidae</taxon>
        <taxon>Exaiptasia</taxon>
    </lineage>
</organism>
<dbReference type="Pfam" id="PF24824">
    <property type="entry name" value="PH_SPT16"/>
    <property type="match status" value="1"/>
</dbReference>